<name>A0A0E9UZD4_ANGAN</name>
<reference evidence="1" key="1">
    <citation type="submission" date="2014-11" db="EMBL/GenBank/DDBJ databases">
        <authorList>
            <person name="Amaro Gonzalez C."/>
        </authorList>
    </citation>
    <scope>NUCLEOTIDE SEQUENCE</scope>
</reference>
<dbReference type="AlphaFoldDB" id="A0A0E9UZD4"/>
<organism evidence="1">
    <name type="scientific">Anguilla anguilla</name>
    <name type="common">European freshwater eel</name>
    <name type="synonym">Muraena anguilla</name>
    <dbReference type="NCBI Taxonomy" id="7936"/>
    <lineage>
        <taxon>Eukaryota</taxon>
        <taxon>Metazoa</taxon>
        <taxon>Chordata</taxon>
        <taxon>Craniata</taxon>
        <taxon>Vertebrata</taxon>
        <taxon>Euteleostomi</taxon>
        <taxon>Actinopterygii</taxon>
        <taxon>Neopterygii</taxon>
        <taxon>Teleostei</taxon>
        <taxon>Anguilliformes</taxon>
        <taxon>Anguillidae</taxon>
        <taxon>Anguilla</taxon>
    </lineage>
</organism>
<evidence type="ECO:0000313" key="1">
    <source>
        <dbReference type="EMBL" id="JAH70555.1"/>
    </source>
</evidence>
<sequence>MPLNFQWLCFSFGFIIHVNNINACLPGIKIQNIIVAYYN</sequence>
<proteinExistence type="predicted"/>
<dbReference type="EMBL" id="GBXM01038022">
    <property type="protein sequence ID" value="JAH70555.1"/>
    <property type="molecule type" value="Transcribed_RNA"/>
</dbReference>
<accession>A0A0E9UZD4</accession>
<reference evidence="1" key="2">
    <citation type="journal article" date="2015" name="Fish Shellfish Immunol.">
        <title>Early steps in the European eel (Anguilla anguilla)-Vibrio vulnificus interaction in the gills: Role of the RtxA13 toxin.</title>
        <authorList>
            <person name="Callol A."/>
            <person name="Pajuelo D."/>
            <person name="Ebbesson L."/>
            <person name="Teles M."/>
            <person name="MacKenzie S."/>
            <person name="Amaro C."/>
        </authorList>
    </citation>
    <scope>NUCLEOTIDE SEQUENCE</scope>
</reference>
<protein>
    <submittedName>
        <fullName evidence="1">Uncharacterized protein</fullName>
    </submittedName>
</protein>